<dbReference type="Proteomes" id="UP001196413">
    <property type="component" value="Unassembled WGS sequence"/>
</dbReference>
<proteinExistence type="predicted"/>
<comment type="caution">
    <text evidence="1">The sequence shown here is derived from an EMBL/GenBank/DDBJ whole genome shotgun (WGS) entry which is preliminary data.</text>
</comment>
<accession>A0AAD5MHA3</accession>
<keyword evidence="2" id="KW-1185">Reference proteome</keyword>
<name>A0AAD5MHA3_PARTN</name>
<protein>
    <submittedName>
        <fullName evidence="1">Uncharacterized protein</fullName>
    </submittedName>
</protein>
<dbReference type="AlphaFoldDB" id="A0AAD5MHA3"/>
<evidence type="ECO:0000313" key="2">
    <source>
        <dbReference type="Proteomes" id="UP001196413"/>
    </source>
</evidence>
<evidence type="ECO:0000313" key="1">
    <source>
        <dbReference type="EMBL" id="KAJ1358530.1"/>
    </source>
</evidence>
<reference evidence="1" key="1">
    <citation type="submission" date="2021-06" db="EMBL/GenBank/DDBJ databases">
        <title>Parelaphostrongylus tenuis whole genome reference sequence.</title>
        <authorList>
            <person name="Garwood T.J."/>
            <person name="Larsen P.A."/>
            <person name="Fountain-Jones N.M."/>
            <person name="Garbe J.R."/>
            <person name="Macchietto M.G."/>
            <person name="Kania S.A."/>
            <person name="Gerhold R.W."/>
            <person name="Richards J.E."/>
            <person name="Wolf T.M."/>
        </authorList>
    </citation>
    <scope>NUCLEOTIDE SEQUENCE</scope>
    <source>
        <strain evidence="1">MNPRO001-30</strain>
        <tissue evidence="1">Meninges</tissue>
    </source>
</reference>
<dbReference type="EMBL" id="JAHQIW010003395">
    <property type="protein sequence ID" value="KAJ1358530.1"/>
    <property type="molecule type" value="Genomic_DNA"/>
</dbReference>
<sequence length="187" mass="21019">MDPQLFTQNGVFSLILQRMMLEAHAANGAILSHFGHVYPAGKDVSMPLLPLPRDDSRLFGLQPPSLPLFRRDSVSAHKRQNLEMKISLLKKRKEQLVERRMGDTNASIINDNVEVEVCKHKKQEEVIEEAMNGDQSVEGSVSTLDFDLVGSSEFNKQISKEEVGIETVTPSTELRARMDSSPCLLEW</sequence>
<gene>
    <name evidence="1" type="ORF">KIN20_016974</name>
</gene>
<organism evidence="1 2">
    <name type="scientific">Parelaphostrongylus tenuis</name>
    <name type="common">Meningeal worm</name>
    <dbReference type="NCBI Taxonomy" id="148309"/>
    <lineage>
        <taxon>Eukaryota</taxon>
        <taxon>Metazoa</taxon>
        <taxon>Ecdysozoa</taxon>
        <taxon>Nematoda</taxon>
        <taxon>Chromadorea</taxon>
        <taxon>Rhabditida</taxon>
        <taxon>Rhabditina</taxon>
        <taxon>Rhabditomorpha</taxon>
        <taxon>Strongyloidea</taxon>
        <taxon>Metastrongylidae</taxon>
        <taxon>Parelaphostrongylus</taxon>
    </lineage>
</organism>